<evidence type="ECO:0000313" key="16">
    <source>
        <dbReference type="Proteomes" id="UP000008550"/>
    </source>
</evidence>
<evidence type="ECO:0000256" key="8">
    <source>
        <dbReference type="ARBA" id="ARBA00023284"/>
    </source>
</evidence>
<dbReference type="Gene3D" id="3.40.30.10">
    <property type="entry name" value="Glutaredoxin"/>
    <property type="match status" value="1"/>
</dbReference>
<dbReference type="CDD" id="cd03017">
    <property type="entry name" value="PRX_BCP"/>
    <property type="match status" value="1"/>
</dbReference>
<comment type="subunit">
    <text evidence="2">Monomer.</text>
</comment>
<evidence type="ECO:0000256" key="11">
    <source>
        <dbReference type="ARBA" id="ARBA00041373"/>
    </source>
</evidence>
<evidence type="ECO:0000256" key="7">
    <source>
        <dbReference type="ARBA" id="ARBA00023157"/>
    </source>
</evidence>
<dbReference type="HOGENOM" id="CLU_042529_14_1_9"/>
<dbReference type="PIRSF" id="PIRSF000239">
    <property type="entry name" value="AHPC"/>
    <property type="match status" value="1"/>
</dbReference>
<evidence type="ECO:0000256" key="12">
    <source>
        <dbReference type="ARBA" id="ARBA00049091"/>
    </source>
</evidence>
<keyword evidence="16" id="KW-1185">Reference proteome</keyword>
<evidence type="ECO:0000256" key="5">
    <source>
        <dbReference type="ARBA" id="ARBA00022862"/>
    </source>
</evidence>
<dbReference type="GO" id="GO:0008379">
    <property type="term" value="F:thioredoxin peroxidase activity"/>
    <property type="evidence" value="ECO:0007669"/>
    <property type="project" value="TreeGrafter"/>
</dbReference>
<dbReference type="InterPro" id="IPR013766">
    <property type="entry name" value="Thioredoxin_domain"/>
</dbReference>
<evidence type="ECO:0000313" key="15">
    <source>
        <dbReference type="EMBL" id="ABZ85504.1"/>
    </source>
</evidence>
<dbReference type="SUPFAM" id="SSF52833">
    <property type="entry name" value="Thioredoxin-like"/>
    <property type="match status" value="1"/>
</dbReference>
<evidence type="ECO:0000256" key="2">
    <source>
        <dbReference type="ARBA" id="ARBA00011245"/>
    </source>
</evidence>
<dbReference type="PANTHER" id="PTHR42801">
    <property type="entry name" value="THIOREDOXIN-DEPENDENT PEROXIDE REDUCTASE"/>
    <property type="match status" value="1"/>
</dbReference>
<keyword evidence="5" id="KW-0049">Antioxidant</keyword>
<evidence type="ECO:0000256" key="3">
    <source>
        <dbReference type="ARBA" id="ARBA00013017"/>
    </source>
</evidence>
<dbReference type="Proteomes" id="UP000008550">
    <property type="component" value="Chromosome"/>
</dbReference>
<dbReference type="PROSITE" id="PS51352">
    <property type="entry name" value="THIOREDOXIN_2"/>
    <property type="match status" value="1"/>
</dbReference>
<dbReference type="AlphaFoldDB" id="B0TDH9"/>
<keyword evidence="6" id="KW-0560">Oxidoreductase</keyword>
<dbReference type="EMBL" id="CP000930">
    <property type="protein sequence ID" value="ABZ85504.1"/>
    <property type="molecule type" value="Genomic_DNA"/>
</dbReference>
<dbReference type="InterPro" id="IPR050924">
    <property type="entry name" value="Peroxiredoxin_BCP/PrxQ"/>
</dbReference>
<dbReference type="EC" id="1.11.1.24" evidence="3"/>
<evidence type="ECO:0000259" key="14">
    <source>
        <dbReference type="PROSITE" id="PS51352"/>
    </source>
</evidence>
<feature type="domain" description="Thioredoxin" evidence="14">
    <location>
        <begin position="13"/>
        <end position="164"/>
    </location>
</feature>
<comment type="catalytic activity">
    <reaction evidence="12">
        <text>a hydroperoxide + [thioredoxin]-dithiol = an alcohol + [thioredoxin]-disulfide + H2O</text>
        <dbReference type="Rhea" id="RHEA:62620"/>
        <dbReference type="Rhea" id="RHEA-COMP:10698"/>
        <dbReference type="Rhea" id="RHEA-COMP:10700"/>
        <dbReference type="ChEBI" id="CHEBI:15377"/>
        <dbReference type="ChEBI" id="CHEBI:29950"/>
        <dbReference type="ChEBI" id="CHEBI:30879"/>
        <dbReference type="ChEBI" id="CHEBI:35924"/>
        <dbReference type="ChEBI" id="CHEBI:50058"/>
        <dbReference type="EC" id="1.11.1.24"/>
    </reaction>
</comment>
<comment type="function">
    <text evidence="1">Thiol-specific peroxidase that catalyzes the reduction of hydrogen peroxide and organic hydroperoxides to water and alcohols, respectively. Plays a role in cell protection against oxidative stress by detoxifying peroxides and as sensor of hydrogen peroxide-mediated signaling events.</text>
</comment>
<evidence type="ECO:0000256" key="4">
    <source>
        <dbReference type="ARBA" id="ARBA00022559"/>
    </source>
</evidence>
<evidence type="ECO:0000256" key="1">
    <source>
        <dbReference type="ARBA" id="ARBA00003330"/>
    </source>
</evidence>
<keyword evidence="7" id="KW-1015">Disulfide bond</keyword>
<dbReference type="PANTHER" id="PTHR42801:SF4">
    <property type="entry name" value="AHPC_TSA FAMILY PROTEIN"/>
    <property type="match status" value="1"/>
</dbReference>
<dbReference type="GO" id="GO:0034599">
    <property type="term" value="P:cellular response to oxidative stress"/>
    <property type="evidence" value="ECO:0007669"/>
    <property type="project" value="TreeGrafter"/>
</dbReference>
<evidence type="ECO:0000256" key="10">
    <source>
        <dbReference type="ARBA" id="ARBA00038489"/>
    </source>
</evidence>
<evidence type="ECO:0000256" key="13">
    <source>
        <dbReference type="PIRSR" id="PIRSR000239-1"/>
    </source>
</evidence>
<feature type="active site" description="Cysteine sulfenic acid (-SOH) intermediate; for peroxidase activity" evidence="13">
    <location>
        <position position="55"/>
    </location>
</feature>
<keyword evidence="8" id="KW-0676">Redox-active center</keyword>
<dbReference type="STRING" id="498761.HM1_2995"/>
<dbReference type="InterPro" id="IPR000866">
    <property type="entry name" value="AhpC/TSA"/>
</dbReference>
<dbReference type="GO" id="GO:0005737">
    <property type="term" value="C:cytoplasm"/>
    <property type="evidence" value="ECO:0007669"/>
    <property type="project" value="TreeGrafter"/>
</dbReference>
<dbReference type="NCBIfam" id="NF006960">
    <property type="entry name" value="PRK09437.1"/>
    <property type="match status" value="1"/>
</dbReference>
<reference evidence="15 16" key="1">
    <citation type="journal article" date="2008" name="J. Bacteriol.">
        <title>The genome of Heliobacterium modesticaldum, a phototrophic representative of the Firmicutes containing the simplest photosynthetic apparatus.</title>
        <authorList>
            <person name="Sattley W.M."/>
            <person name="Madigan M.T."/>
            <person name="Swingley W.D."/>
            <person name="Cheung P.C."/>
            <person name="Clocksin K.M."/>
            <person name="Conrad A.L."/>
            <person name="Dejesa L.C."/>
            <person name="Honchak B.M."/>
            <person name="Jung D.O."/>
            <person name="Karbach L.E."/>
            <person name="Kurdoglu A."/>
            <person name="Lahiri S."/>
            <person name="Mastrian S.D."/>
            <person name="Page L.E."/>
            <person name="Taylor H.L."/>
            <person name="Wang Z.T."/>
            <person name="Raymond J."/>
            <person name="Chen M."/>
            <person name="Blankenship R.E."/>
            <person name="Touchman J.W."/>
        </authorList>
    </citation>
    <scope>NUCLEOTIDE SEQUENCE [LARGE SCALE GENOMIC DNA]</scope>
    <source>
        <strain evidence="16">ATCC 51547 / Ice1</strain>
    </source>
</reference>
<name>B0TDH9_HELMI</name>
<comment type="similarity">
    <text evidence="10">Belongs to the peroxiredoxin family. BCP/PrxQ subfamily.</text>
</comment>
<protein>
    <recommendedName>
        <fullName evidence="3">thioredoxin-dependent peroxiredoxin</fullName>
        <ecNumber evidence="3">1.11.1.24</ecNumber>
    </recommendedName>
    <alternativeName>
        <fullName evidence="11">Bacterioferritin comigratory protein</fullName>
    </alternativeName>
    <alternativeName>
        <fullName evidence="9">Thioredoxin peroxidase</fullName>
    </alternativeName>
</protein>
<evidence type="ECO:0000256" key="6">
    <source>
        <dbReference type="ARBA" id="ARBA00023002"/>
    </source>
</evidence>
<dbReference type="eggNOG" id="COG1225">
    <property type="taxonomic scope" value="Bacteria"/>
</dbReference>
<accession>B0TDH9</accession>
<dbReference type="Pfam" id="PF00578">
    <property type="entry name" value="AhpC-TSA"/>
    <property type="match status" value="1"/>
</dbReference>
<dbReference type="GO" id="GO:0045454">
    <property type="term" value="P:cell redox homeostasis"/>
    <property type="evidence" value="ECO:0007669"/>
    <property type="project" value="TreeGrafter"/>
</dbReference>
<keyword evidence="4" id="KW-0575">Peroxidase</keyword>
<proteinExistence type="inferred from homology"/>
<organism evidence="15 16">
    <name type="scientific">Heliobacterium modesticaldum (strain ATCC 51547 / Ice1)</name>
    <dbReference type="NCBI Taxonomy" id="498761"/>
    <lineage>
        <taxon>Bacteria</taxon>
        <taxon>Bacillati</taxon>
        <taxon>Bacillota</taxon>
        <taxon>Clostridia</taxon>
        <taxon>Eubacteriales</taxon>
        <taxon>Heliobacteriaceae</taxon>
        <taxon>Heliomicrobium</taxon>
    </lineage>
</organism>
<gene>
    <name evidence="15" type="ORF">HM1_2995</name>
</gene>
<dbReference type="FunFam" id="3.40.30.10:FF:000007">
    <property type="entry name" value="Thioredoxin-dependent thiol peroxidase"/>
    <property type="match status" value="1"/>
</dbReference>
<evidence type="ECO:0000256" key="9">
    <source>
        <dbReference type="ARBA" id="ARBA00032824"/>
    </source>
</evidence>
<sequence length="164" mass="18325">MKEAQGHIFMEELLIGQKAPDFELPASNGKTVRLSQYAGNAVVLYFYPKDNTAGCTLEAREFRDLYDQFVQKKAVILGVSRDSVQSHERFAAKQGLPFLLLSDRDGAVCNAYQVLKEKTLYGKKSIGIERSTFIIDPEGNIQQIYRKVKSAGHAAAVLQALQQR</sequence>
<dbReference type="InterPro" id="IPR036249">
    <property type="entry name" value="Thioredoxin-like_sf"/>
</dbReference>
<dbReference type="InterPro" id="IPR024706">
    <property type="entry name" value="Peroxiredoxin_AhpC-typ"/>
</dbReference>
<dbReference type="KEGG" id="hmo:HM1_2995"/>